<dbReference type="AlphaFoldDB" id="A0A173XRN3"/>
<protein>
    <submittedName>
        <fullName evidence="1">Protein of uncharacterized function (DUF3006)</fullName>
    </submittedName>
</protein>
<dbReference type="RefSeq" id="WP_036376485.1">
    <property type="nucleotide sequence ID" value="NZ_CABIWZ010000002.1"/>
</dbReference>
<evidence type="ECO:0000313" key="2">
    <source>
        <dbReference type="Proteomes" id="UP000095546"/>
    </source>
</evidence>
<keyword evidence="2" id="KW-1185">Reference proteome</keyword>
<dbReference type="STRING" id="187979.ERS852385_00710"/>
<dbReference type="InterPro" id="IPR021377">
    <property type="entry name" value="DUF3006"/>
</dbReference>
<dbReference type="EMBL" id="CYYU01000002">
    <property type="protein sequence ID" value="CUN53567.1"/>
    <property type="molecule type" value="Genomic_DNA"/>
</dbReference>
<gene>
    <name evidence="1" type="ORF">ERS852385_00710</name>
</gene>
<sequence length="67" mass="7637">MISAYLDRFEGDLAVLLLGEEMKKVNFPKRFLPEGVGEGDYLKIDIAYDREATEKAEQEALDLLKDD</sequence>
<dbReference type="GeneID" id="83709041"/>
<dbReference type="Gene3D" id="6.20.120.50">
    <property type="match status" value="1"/>
</dbReference>
<dbReference type="eggNOG" id="ENOG5033E7E">
    <property type="taxonomic scope" value="Bacteria"/>
</dbReference>
<dbReference type="Pfam" id="PF11213">
    <property type="entry name" value="DUF3006"/>
    <property type="match status" value="1"/>
</dbReference>
<proteinExistence type="predicted"/>
<evidence type="ECO:0000313" key="1">
    <source>
        <dbReference type="EMBL" id="CUN53567.1"/>
    </source>
</evidence>
<reference evidence="1 2" key="1">
    <citation type="submission" date="2015-09" db="EMBL/GenBank/DDBJ databases">
        <authorList>
            <consortium name="Pathogen Informatics"/>
        </authorList>
    </citation>
    <scope>NUCLEOTIDE SEQUENCE [LARGE SCALE GENOMIC DNA]</scope>
    <source>
        <strain evidence="1 2">2789STDY5608828</strain>
    </source>
</reference>
<name>A0A173XRN3_9FIRM</name>
<dbReference type="OrthoDB" id="164847at2"/>
<organism evidence="1 2">
    <name type="scientific">Mitsuokella jalaludinii</name>
    <dbReference type="NCBI Taxonomy" id="187979"/>
    <lineage>
        <taxon>Bacteria</taxon>
        <taxon>Bacillati</taxon>
        <taxon>Bacillota</taxon>
        <taxon>Negativicutes</taxon>
        <taxon>Selenomonadales</taxon>
        <taxon>Selenomonadaceae</taxon>
        <taxon>Mitsuokella</taxon>
    </lineage>
</organism>
<accession>A0A173XRN3</accession>
<dbReference type="Proteomes" id="UP000095546">
    <property type="component" value="Unassembled WGS sequence"/>
</dbReference>